<protein>
    <submittedName>
        <fullName evidence="2">Uncharacterized protein</fullName>
    </submittedName>
</protein>
<dbReference type="InParanoid" id="A0A409XAN2"/>
<evidence type="ECO:0000256" key="1">
    <source>
        <dbReference type="SAM" id="MobiDB-lite"/>
    </source>
</evidence>
<dbReference type="OrthoDB" id="2757916at2759"/>
<reference evidence="2 3" key="1">
    <citation type="journal article" date="2018" name="Evol. Lett.">
        <title>Horizontal gene cluster transfer increased hallucinogenic mushroom diversity.</title>
        <authorList>
            <person name="Reynolds H.T."/>
            <person name="Vijayakumar V."/>
            <person name="Gluck-Thaler E."/>
            <person name="Korotkin H.B."/>
            <person name="Matheny P.B."/>
            <person name="Slot J.C."/>
        </authorList>
    </citation>
    <scope>NUCLEOTIDE SEQUENCE [LARGE SCALE GENOMIC DNA]</scope>
    <source>
        <strain evidence="2 3">2631</strain>
    </source>
</reference>
<dbReference type="AlphaFoldDB" id="A0A409XAN2"/>
<feature type="compositionally biased region" description="Low complexity" evidence="1">
    <location>
        <begin position="108"/>
        <end position="126"/>
    </location>
</feature>
<dbReference type="Proteomes" id="UP000283269">
    <property type="component" value="Unassembled WGS sequence"/>
</dbReference>
<sequence>MHASRAERRKQRLIEAEMEQAAEEAEAPHMTKEQRQLLMQPFATVKAEFVDLDGLPWTQTALRNSSNSNSNTFVVLTYADLASFSVDDTIRVSSSSSFLRLPFPPSMSSPSPSSHPLSAALTSPLPTQDPPYRH</sequence>
<feature type="region of interest" description="Disordered" evidence="1">
    <location>
        <begin position="98"/>
        <end position="134"/>
    </location>
</feature>
<gene>
    <name evidence="2" type="ORF">CVT25_015162</name>
</gene>
<accession>A0A409XAN2</accession>
<evidence type="ECO:0000313" key="2">
    <source>
        <dbReference type="EMBL" id="PPQ87737.1"/>
    </source>
</evidence>
<comment type="caution">
    <text evidence="2">The sequence shown here is derived from an EMBL/GenBank/DDBJ whole genome shotgun (WGS) entry which is preliminary data.</text>
</comment>
<organism evidence="2 3">
    <name type="scientific">Psilocybe cyanescens</name>
    <dbReference type="NCBI Taxonomy" id="93625"/>
    <lineage>
        <taxon>Eukaryota</taxon>
        <taxon>Fungi</taxon>
        <taxon>Dikarya</taxon>
        <taxon>Basidiomycota</taxon>
        <taxon>Agaricomycotina</taxon>
        <taxon>Agaricomycetes</taxon>
        <taxon>Agaricomycetidae</taxon>
        <taxon>Agaricales</taxon>
        <taxon>Agaricineae</taxon>
        <taxon>Strophariaceae</taxon>
        <taxon>Psilocybe</taxon>
    </lineage>
</organism>
<name>A0A409XAN2_PSICY</name>
<proteinExistence type="predicted"/>
<evidence type="ECO:0000313" key="3">
    <source>
        <dbReference type="Proteomes" id="UP000283269"/>
    </source>
</evidence>
<dbReference type="EMBL" id="NHYD01002219">
    <property type="protein sequence ID" value="PPQ87737.1"/>
    <property type="molecule type" value="Genomic_DNA"/>
</dbReference>
<keyword evidence="3" id="KW-1185">Reference proteome</keyword>